<accession>S3CFN9</accession>
<feature type="compositionally biased region" description="Low complexity" evidence="1">
    <location>
        <begin position="227"/>
        <end position="241"/>
    </location>
</feature>
<name>S3CFN9_OPHP1</name>
<feature type="compositionally biased region" description="Pro residues" evidence="1">
    <location>
        <begin position="470"/>
        <end position="481"/>
    </location>
</feature>
<evidence type="ECO:0000313" key="3">
    <source>
        <dbReference type="EMBL" id="EPE10976.1"/>
    </source>
</evidence>
<proteinExistence type="predicted"/>
<dbReference type="InterPro" id="IPR011992">
    <property type="entry name" value="EF-hand-dom_pair"/>
</dbReference>
<feature type="domain" description="EH" evidence="2">
    <location>
        <begin position="658"/>
        <end position="758"/>
    </location>
</feature>
<feature type="compositionally biased region" description="Polar residues" evidence="1">
    <location>
        <begin position="177"/>
        <end position="195"/>
    </location>
</feature>
<feature type="compositionally biased region" description="Low complexity" evidence="1">
    <location>
        <begin position="23"/>
        <end position="38"/>
    </location>
</feature>
<dbReference type="Proteomes" id="UP000016923">
    <property type="component" value="Unassembled WGS sequence"/>
</dbReference>
<sequence>MAPDSDAAAAAAALRGASIAFSHQKQQQQQQQQQHQQQLSIPVQHRAPSASPSRPPHSSSYNSSSSIPSLSLNRQDTGRSTVSNSALLAATSAATSAASHTGSTRQIPTAHTPQQQLLRPISPVRSPSPQRVATAAARTSHSRSPSRPGGAVALGGGGSGAPVSALSASFLAATRAANRTASQAASPGLTPSHTGHGTLGSNGGPPPAHLSAALSASAAGDERRRAAAAAVAANSATASRSTDSLGRLSAAYTGNSYSASSLALTSTTDPDTSAIPPTSSLISMFEESINKPAPKPRPKKPKNPQMAKSAAAKADDPAANTTALKAFTPPRSVSPAKEDSGATDDQERTPKAKTTKQAPKPVSKVKPKPPPSPKAEQKPAPTPKPTATTAPAPEPETKQQPAKPAPAPKPKPKPPTDNITKTEQPLKAEKSRPAVKPPKLERSTTGNTLRQHRLPLRGLNDEADVMDRPSPTPIQVPTPPRPRVRDPSVASGVSAVSAASRAHSTATSSSSVGRAASTASHRHRRASVSGVPTPPPPRRSATAVDGLASAIMAGSLAAAAAAKMSPQPTSSSAVSRPASPTKRTTTMLHTLRRDRSPHSDGDEIYESHYKRSHYHRDGRLRQGKLHFSHATGTAARHKHNHHHEGSRKRWREAITERQRRRYEAVWASNRGQRGLETKTDYSLDDEMVPNVVVRDIWRRSRLPADELAEVWDLVDDTASGGLSKMGFVVGLWLIDQRLRGRKIPARVSESVWASARGMQPKRR</sequence>
<keyword evidence="4" id="KW-1185">Reference proteome</keyword>
<evidence type="ECO:0000259" key="2">
    <source>
        <dbReference type="PROSITE" id="PS50031"/>
    </source>
</evidence>
<dbReference type="Gene3D" id="1.10.238.10">
    <property type="entry name" value="EF-hand"/>
    <property type="match status" value="1"/>
</dbReference>
<feature type="compositionally biased region" description="Basic and acidic residues" evidence="1">
    <location>
        <begin position="424"/>
        <end position="442"/>
    </location>
</feature>
<feature type="compositionally biased region" description="Low complexity" evidence="1">
    <location>
        <begin position="487"/>
        <end position="519"/>
    </location>
</feature>
<dbReference type="AlphaFoldDB" id="S3CFN9"/>
<feature type="compositionally biased region" description="Low complexity" evidence="1">
    <location>
        <begin position="80"/>
        <end position="104"/>
    </location>
</feature>
<dbReference type="eggNOG" id="KOG0998">
    <property type="taxonomic scope" value="Eukaryota"/>
</dbReference>
<dbReference type="InterPro" id="IPR000261">
    <property type="entry name" value="EH_dom"/>
</dbReference>
<feature type="region of interest" description="Disordered" evidence="1">
    <location>
        <begin position="20"/>
        <end position="161"/>
    </location>
</feature>
<organism evidence="3 4">
    <name type="scientific">Ophiostoma piceae (strain UAMH 11346)</name>
    <name type="common">Sap stain fungus</name>
    <dbReference type="NCBI Taxonomy" id="1262450"/>
    <lineage>
        <taxon>Eukaryota</taxon>
        <taxon>Fungi</taxon>
        <taxon>Dikarya</taxon>
        <taxon>Ascomycota</taxon>
        <taxon>Pezizomycotina</taxon>
        <taxon>Sordariomycetes</taxon>
        <taxon>Sordariomycetidae</taxon>
        <taxon>Ophiostomatales</taxon>
        <taxon>Ophiostomataceae</taxon>
        <taxon>Ophiostoma</taxon>
    </lineage>
</organism>
<evidence type="ECO:0000256" key="1">
    <source>
        <dbReference type="SAM" id="MobiDB-lite"/>
    </source>
</evidence>
<reference evidence="3 4" key="1">
    <citation type="journal article" date="2013" name="BMC Genomics">
        <title>The genome and transcriptome of the pine saprophyte Ophiostoma piceae, and a comparison with the bark beetle-associated pine pathogen Grosmannia clavigera.</title>
        <authorList>
            <person name="Haridas S."/>
            <person name="Wang Y."/>
            <person name="Lim L."/>
            <person name="Massoumi Alamouti S."/>
            <person name="Jackman S."/>
            <person name="Docking R."/>
            <person name="Robertson G."/>
            <person name="Birol I."/>
            <person name="Bohlmann J."/>
            <person name="Breuil C."/>
        </authorList>
    </citation>
    <scope>NUCLEOTIDE SEQUENCE [LARGE SCALE GENOMIC DNA]</scope>
    <source>
        <strain evidence="3 4">UAMH 11346</strain>
    </source>
</reference>
<feature type="compositionally biased region" description="Low complexity" evidence="1">
    <location>
        <begin position="262"/>
        <end position="274"/>
    </location>
</feature>
<gene>
    <name evidence="3" type="ORF">F503_06071</name>
</gene>
<dbReference type="OrthoDB" id="10045710at2759"/>
<dbReference type="VEuPathDB" id="FungiDB:F503_06071"/>
<feature type="region of interest" description="Disordered" evidence="1">
    <location>
        <begin position="176"/>
        <end position="243"/>
    </location>
</feature>
<feature type="region of interest" description="Disordered" evidence="1">
    <location>
        <begin position="562"/>
        <end position="587"/>
    </location>
</feature>
<dbReference type="PROSITE" id="PS50031">
    <property type="entry name" value="EH"/>
    <property type="match status" value="1"/>
</dbReference>
<dbReference type="SMART" id="SM00027">
    <property type="entry name" value="EH"/>
    <property type="match status" value="1"/>
</dbReference>
<dbReference type="PANTHER" id="PTHR11216">
    <property type="entry name" value="EH DOMAIN"/>
    <property type="match status" value="1"/>
</dbReference>
<feature type="region of interest" description="Disordered" evidence="1">
    <location>
        <begin position="262"/>
        <end position="542"/>
    </location>
</feature>
<feature type="compositionally biased region" description="Pro residues" evidence="1">
    <location>
        <begin position="403"/>
        <end position="415"/>
    </location>
</feature>
<dbReference type="HOGENOM" id="CLU_332645_0_0_1"/>
<feature type="compositionally biased region" description="Low complexity" evidence="1">
    <location>
        <begin position="209"/>
        <end position="219"/>
    </location>
</feature>
<dbReference type="EMBL" id="KE148146">
    <property type="protein sequence ID" value="EPE10976.1"/>
    <property type="molecule type" value="Genomic_DNA"/>
</dbReference>
<feature type="compositionally biased region" description="Polar residues" evidence="1">
    <location>
        <begin position="105"/>
        <end position="117"/>
    </location>
</feature>
<dbReference type="STRING" id="1262450.S3CFN9"/>
<feature type="compositionally biased region" description="Basic and acidic residues" evidence="1">
    <location>
        <begin position="336"/>
        <end position="350"/>
    </location>
</feature>
<feature type="compositionally biased region" description="Low complexity" evidence="1">
    <location>
        <begin position="48"/>
        <end position="71"/>
    </location>
</feature>
<dbReference type="GO" id="GO:0005737">
    <property type="term" value="C:cytoplasm"/>
    <property type="evidence" value="ECO:0007669"/>
    <property type="project" value="TreeGrafter"/>
</dbReference>
<protein>
    <submittedName>
        <fullName evidence="3">Increased rdna silencing protein 4</fullName>
    </submittedName>
</protein>
<feature type="compositionally biased region" description="Low complexity" evidence="1">
    <location>
        <begin position="303"/>
        <end position="323"/>
    </location>
</feature>
<dbReference type="OMA" id="AEVWELV"/>
<feature type="compositionally biased region" description="Low complexity" evidence="1">
    <location>
        <begin position="355"/>
        <end position="364"/>
    </location>
</feature>
<dbReference type="SUPFAM" id="SSF47473">
    <property type="entry name" value="EF-hand"/>
    <property type="match status" value="1"/>
</dbReference>
<evidence type="ECO:0000313" key="4">
    <source>
        <dbReference type="Proteomes" id="UP000016923"/>
    </source>
</evidence>
<dbReference type="Pfam" id="PF12763">
    <property type="entry name" value="EH"/>
    <property type="match status" value="1"/>
</dbReference>
<dbReference type="PANTHER" id="PTHR11216:SF31">
    <property type="entry name" value="AT21416P"/>
    <property type="match status" value="1"/>
</dbReference>
<feature type="compositionally biased region" description="Low complexity" evidence="1">
    <location>
        <begin position="131"/>
        <end position="151"/>
    </location>
</feature>